<feature type="chain" id="PRO_5038514973" description="Lipoprotein" evidence="1">
    <location>
        <begin position="21"/>
        <end position="276"/>
    </location>
</feature>
<evidence type="ECO:0000313" key="3">
    <source>
        <dbReference type="Proteomes" id="UP000294545"/>
    </source>
</evidence>
<evidence type="ECO:0000313" key="2">
    <source>
        <dbReference type="EMBL" id="TCK92673.1"/>
    </source>
</evidence>
<protein>
    <recommendedName>
        <fullName evidence="4">Lipoprotein</fullName>
    </recommendedName>
</protein>
<dbReference type="RefSeq" id="WP_132282538.1">
    <property type="nucleotide sequence ID" value="NZ_SMGQ01000013.1"/>
</dbReference>
<reference evidence="2 3" key="1">
    <citation type="submission" date="2019-03" db="EMBL/GenBank/DDBJ databases">
        <title>Genomic Encyclopedia of Type Strains, Phase IV (KMG-IV): sequencing the most valuable type-strain genomes for metagenomic binning, comparative biology and taxonomic classification.</title>
        <authorList>
            <person name="Goeker M."/>
        </authorList>
    </citation>
    <scope>NUCLEOTIDE SEQUENCE [LARGE SCALE GENOMIC DNA]</scope>
    <source>
        <strain evidence="2 3">DSM 24176</strain>
    </source>
</reference>
<evidence type="ECO:0008006" key="4">
    <source>
        <dbReference type="Google" id="ProtNLM"/>
    </source>
</evidence>
<organism evidence="2 3">
    <name type="scientific">Natranaerovirga hydrolytica</name>
    <dbReference type="NCBI Taxonomy" id="680378"/>
    <lineage>
        <taxon>Bacteria</taxon>
        <taxon>Bacillati</taxon>
        <taxon>Bacillota</taxon>
        <taxon>Clostridia</taxon>
        <taxon>Lachnospirales</taxon>
        <taxon>Natranaerovirgaceae</taxon>
        <taxon>Natranaerovirga</taxon>
    </lineage>
</organism>
<gene>
    <name evidence="2" type="ORF">EDC19_1827</name>
</gene>
<comment type="caution">
    <text evidence="2">The sequence shown here is derived from an EMBL/GenBank/DDBJ whole genome shotgun (WGS) entry which is preliminary data.</text>
</comment>
<feature type="signal peptide" evidence="1">
    <location>
        <begin position="1"/>
        <end position="20"/>
    </location>
</feature>
<dbReference type="AlphaFoldDB" id="A0A4R1MRY1"/>
<accession>A0A4R1MRY1</accession>
<keyword evidence="3" id="KW-1185">Reference proteome</keyword>
<keyword evidence="1" id="KW-0732">Signal</keyword>
<sequence>MKLKKRLIVAVCLIIIMVLSGCTKDQGPSLKEGLFSNEDVKRILEEEGLDLTKVSEQPSMKVDTNITPTSYEVGENEDTLFIYSFDSISSCKEFLSIFHSTYNIENENLLLHIYAAKNIAIVYEPPQEFSAATAAVSQNISNAVFYRMNDVKKVAFQGGGDYWNTNLDLEYFEYEWEDDKGEERLEYYGRYELSMTFLDENSEEVSDLVYQFSINENRSIGERISSQEGESVLEKGATYSRSSTIDRPIENEALDFMIEWNNYEENFTLIKSNKVF</sequence>
<dbReference type="PROSITE" id="PS51257">
    <property type="entry name" value="PROKAR_LIPOPROTEIN"/>
    <property type="match status" value="1"/>
</dbReference>
<name>A0A4R1MRY1_9FIRM</name>
<evidence type="ECO:0000256" key="1">
    <source>
        <dbReference type="SAM" id="SignalP"/>
    </source>
</evidence>
<dbReference type="EMBL" id="SMGQ01000013">
    <property type="protein sequence ID" value="TCK92673.1"/>
    <property type="molecule type" value="Genomic_DNA"/>
</dbReference>
<dbReference type="OrthoDB" id="1937568at2"/>
<proteinExistence type="predicted"/>
<dbReference type="Proteomes" id="UP000294545">
    <property type="component" value="Unassembled WGS sequence"/>
</dbReference>